<organism evidence="2">
    <name type="scientific">Helicotheca tamesis</name>
    <dbReference type="NCBI Taxonomy" id="374047"/>
    <lineage>
        <taxon>Eukaryota</taxon>
        <taxon>Sar</taxon>
        <taxon>Stramenopiles</taxon>
        <taxon>Ochrophyta</taxon>
        <taxon>Bacillariophyta</taxon>
        <taxon>Mediophyceae</taxon>
        <taxon>Lithodesmiophycidae</taxon>
        <taxon>Lithodesmiales</taxon>
        <taxon>Lithodesmiaceae</taxon>
        <taxon>Helicotheca</taxon>
    </lineage>
</organism>
<evidence type="ECO:0000313" key="2">
    <source>
        <dbReference type="EMBL" id="CAD9514376.1"/>
    </source>
</evidence>
<dbReference type="AlphaFoldDB" id="A0A7S2N1I0"/>
<protein>
    <submittedName>
        <fullName evidence="2">Uncharacterized protein</fullName>
    </submittedName>
</protein>
<accession>A0A7S2N1I0</accession>
<sequence>MLRKVKMGLSQSLVVVHDGGNEEHHASHKRFSMKSRRFSASKSKDAHGVASAVATANLEKGYDSKKDEGSRSRFSITRRKSSSSRKNLSAAAAAAAASTHNDDDDGDPAQNEIVSRERIVETESAADNFTVEGSSGDDTTAKNKNMANEVQYSHIVSRDRIIETESAADARTADEDGSMDKEKKKDEVQYSVIVSRERIVETESVAAASADDDDDEIREIDKNRNE</sequence>
<reference evidence="2" key="1">
    <citation type="submission" date="2021-01" db="EMBL/GenBank/DDBJ databases">
        <authorList>
            <person name="Corre E."/>
            <person name="Pelletier E."/>
            <person name="Niang G."/>
            <person name="Scheremetjew M."/>
            <person name="Finn R."/>
            <person name="Kale V."/>
            <person name="Holt S."/>
            <person name="Cochrane G."/>
            <person name="Meng A."/>
            <person name="Brown T."/>
            <person name="Cohen L."/>
        </authorList>
    </citation>
    <scope>NUCLEOTIDE SEQUENCE</scope>
    <source>
        <strain evidence="2">CCMP826</strain>
    </source>
</reference>
<evidence type="ECO:0000256" key="1">
    <source>
        <dbReference type="SAM" id="MobiDB-lite"/>
    </source>
</evidence>
<name>A0A7S2N1I0_9STRA</name>
<feature type="compositionally biased region" description="Basic residues" evidence="1">
    <location>
        <begin position="26"/>
        <end position="39"/>
    </location>
</feature>
<feature type="region of interest" description="Disordered" evidence="1">
    <location>
        <begin position="204"/>
        <end position="226"/>
    </location>
</feature>
<feature type="compositionally biased region" description="Basic and acidic residues" evidence="1">
    <location>
        <begin position="171"/>
        <end position="188"/>
    </location>
</feature>
<feature type="compositionally biased region" description="Low complexity" evidence="1">
    <location>
        <begin position="84"/>
        <end position="98"/>
    </location>
</feature>
<feature type="compositionally biased region" description="Basic and acidic residues" evidence="1">
    <location>
        <begin position="60"/>
        <end position="71"/>
    </location>
</feature>
<proteinExistence type="predicted"/>
<feature type="compositionally biased region" description="Polar residues" evidence="1">
    <location>
        <begin position="125"/>
        <end position="146"/>
    </location>
</feature>
<feature type="region of interest" description="Disordered" evidence="1">
    <location>
        <begin position="160"/>
        <end position="188"/>
    </location>
</feature>
<dbReference type="EMBL" id="HBGV01017794">
    <property type="protein sequence ID" value="CAD9514376.1"/>
    <property type="molecule type" value="Transcribed_RNA"/>
</dbReference>
<gene>
    <name evidence="2" type="ORF">HTAM1171_LOCUS10979</name>
</gene>
<feature type="region of interest" description="Disordered" evidence="1">
    <location>
        <begin position="19"/>
        <end position="146"/>
    </location>
</feature>